<keyword evidence="2" id="KW-0521">NADP</keyword>
<sequence>MALLAIAWCASNDNVSTVLLGAKNAAQLEQNLKALDVLPKLTPEVKAKMDAALPFIPHAPEKDWPSYMRQRHLGENDIISEYVHVPTSCETDNCVSGGCLFENCAQPLSCKGGLCYFRKCKEAICEGGACIFDDTPDGTCPGGACEFKNAPSTLQDGYCDGGGCKLDGTDHPSSFSSSLAE</sequence>
<comment type="caution">
    <text evidence="5">The sequence shown here is derived from an EMBL/GenBank/DDBJ whole genome shotgun (WGS) entry which is preliminary data.</text>
</comment>
<evidence type="ECO:0000313" key="5">
    <source>
        <dbReference type="EMBL" id="RLN49580.1"/>
    </source>
</evidence>
<dbReference type="EMBL" id="MBAD02002134">
    <property type="protein sequence ID" value="RLN49580.1"/>
    <property type="molecule type" value="Genomic_DNA"/>
</dbReference>
<proteinExistence type="inferred from homology"/>
<keyword evidence="3" id="KW-0560">Oxidoreductase</keyword>
<name>A0A421FQU9_9STRA</name>
<dbReference type="SUPFAM" id="SSF51430">
    <property type="entry name" value="NAD(P)-linked oxidoreductase"/>
    <property type="match status" value="1"/>
</dbReference>
<dbReference type="Proteomes" id="UP000284657">
    <property type="component" value="Unassembled WGS sequence"/>
</dbReference>
<dbReference type="InterPro" id="IPR023210">
    <property type="entry name" value="NADP_OxRdtase_dom"/>
</dbReference>
<evidence type="ECO:0000256" key="1">
    <source>
        <dbReference type="ARBA" id="ARBA00006515"/>
    </source>
</evidence>
<feature type="domain" description="NADP-dependent oxidoreductase" evidence="4">
    <location>
        <begin position="1"/>
        <end position="52"/>
    </location>
</feature>
<dbReference type="GO" id="GO:0016491">
    <property type="term" value="F:oxidoreductase activity"/>
    <property type="evidence" value="ECO:0007669"/>
    <property type="project" value="UniProtKB-KW"/>
</dbReference>
<reference evidence="5 6" key="1">
    <citation type="submission" date="2018-07" db="EMBL/GenBank/DDBJ databases">
        <title>Genome sequencing of oomycete isolates from Chile give support for New Zealand origin for Phytophthora kernoviae and make available the first Nothophytophthora sp. genome.</title>
        <authorList>
            <person name="Studholme D.J."/>
            <person name="Sanfuentes E."/>
            <person name="Panda P."/>
            <person name="Hill R."/>
            <person name="Sambles C."/>
            <person name="Grant M."/>
            <person name="Williams N.M."/>
            <person name="Mcdougal R.L."/>
        </authorList>
    </citation>
    <scope>NUCLEOTIDE SEQUENCE [LARGE SCALE GENOMIC DNA]</scope>
    <source>
        <strain evidence="5">Chile7</strain>
    </source>
</reference>
<comment type="similarity">
    <text evidence="1">Belongs to the shaker potassium channel beta subunit family.</text>
</comment>
<organism evidence="5 6">
    <name type="scientific">Phytophthora kernoviae</name>
    <dbReference type="NCBI Taxonomy" id="325452"/>
    <lineage>
        <taxon>Eukaryota</taxon>
        <taxon>Sar</taxon>
        <taxon>Stramenopiles</taxon>
        <taxon>Oomycota</taxon>
        <taxon>Peronosporomycetes</taxon>
        <taxon>Peronosporales</taxon>
        <taxon>Peronosporaceae</taxon>
        <taxon>Phytophthora</taxon>
    </lineage>
</organism>
<evidence type="ECO:0000256" key="3">
    <source>
        <dbReference type="ARBA" id="ARBA00023002"/>
    </source>
</evidence>
<dbReference type="Gene3D" id="3.20.20.100">
    <property type="entry name" value="NADP-dependent oxidoreductase domain"/>
    <property type="match status" value="1"/>
</dbReference>
<dbReference type="InterPro" id="IPR005399">
    <property type="entry name" value="K_chnl_volt-dep_bsu_KCNAB-rel"/>
</dbReference>
<dbReference type="PANTHER" id="PTHR43150:SF2">
    <property type="entry name" value="HYPERKINETIC, ISOFORM M"/>
    <property type="match status" value="1"/>
</dbReference>
<dbReference type="AlphaFoldDB" id="A0A421FQU9"/>
<gene>
    <name evidence="5" type="ORF">BBJ29_009249</name>
</gene>
<protein>
    <recommendedName>
        <fullName evidence="4">NADP-dependent oxidoreductase domain-containing protein</fullName>
    </recommendedName>
</protein>
<dbReference type="InterPro" id="IPR036812">
    <property type="entry name" value="NAD(P)_OxRdtase_dom_sf"/>
</dbReference>
<evidence type="ECO:0000259" key="4">
    <source>
        <dbReference type="Pfam" id="PF00248"/>
    </source>
</evidence>
<accession>A0A421FQU9</accession>
<dbReference type="PANTHER" id="PTHR43150">
    <property type="entry name" value="HYPERKINETIC, ISOFORM M"/>
    <property type="match status" value="1"/>
</dbReference>
<evidence type="ECO:0000313" key="6">
    <source>
        <dbReference type="Proteomes" id="UP000284657"/>
    </source>
</evidence>
<dbReference type="Pfam" id="PF00248">
    <property type="entry name" value="Aldo_ket_red"/>
    <property type="match status" value="1"/>
</dbReference>
<evidence type="ECO:0000256" key="2">
    <source>
        <dbReference type="ARBA" id="ARBA00022857"/>
    </source>
</evidence>